<feature type="region of interest" description="Disordered" evidence="1">
    <location>
        <begin position="1"/>
        <end position="55"/>
    </location>
</feature>
<dbReference type="Proteomes" id="UP001499854">
    <property type="component" value="Unassembled WGS sequence"/>
</dbReference>
<evidence type="ECO:0000313" key="3">
    <source>
        <dbReference type="Proteomes" id="UP001499854"/>
    </source>
</evidence>
<proteinExistence type="predicted"/>
<protein>
    <submittedName>
        <fullName evidence="2">Uncharacterized protein</fullName>
    </submittedName>
</protein>
<accession>A0ABP5DNM4</accession>
<reference evidence="3" key="1">
    <citation type="journal article" date="2019" name="Int. J. Syst. Evol. Microbiol.">
        <title>The Global Catalogue of Microorganisms (GCM) 10K type strain sequencing project: providing services to taxonomists for standard genome sequencing and annotation.</title>
        <authorList>
            <consortium name="The Broad Institute Genomics Platform"/>
            <consortium name="The Broad Institute Genome Sequencing Center for Infectious Disease"/>
            <person name="Wu L."/>
            <person name="Ma J."/>
        </authorList>
    </citation>
    <scope>NUCLEOTIDE SEQUENCE [LARGE SCALE GENOMIC DNA]</scope>
    <source>
        <strain evidence="3">JCM 16013</strain>
    </source>
</reference>
<name>A0ABP5DNM4_9ACTN</name>
<gene>
    <name evidence="2" type="ORF">GCM10009838_51650</name>
</gene>
<comment type="caution">
    <text evidence="2">The sequence shown here is derived from an EMBL/GenBank/DDBJ whole genome shotgun (WGS) entry which is preliminary data.</text>
</comment>
<keyword evidence="3" id="KW-1185">Reference proteome</keyword>
<sequence>MADVAEWGAEQRPAGEHAGDACRGDVSRCNAGRSDARQGGAASGGSGQRDVADAE</sequence>
<organism evidence="2 3">
    <name type="scientific">Catenulispora subtropica</name>
    <dbReference type="NCBI Taxonomy" id="450798"/>
    <lineage>
        <taxon>Bacteria</taxon>
        <taxon>Bacillati</taxon>
        <taxon>Actinomycetota</taxon>
        <taxon>Actinomycetes</taxon>
        <taxon>Catenulisporales</taxon>
        <taxon>Catenulisporaceae</taxon>
        <taxon>Catenulispora</taxon>
    </lineage>
</organism>
<feature type="compositionally biased region" description="Low complexity" evidence="1">
    <location>
        <begin position="31"/>
        <end position="40"/>
    </location>
</feature>
<feature type="compositionally biased region" description="Basic and acidic residues" evidence="1">
    <location>
        <begin position="13"/>
        <end position="26"/>
    </location>
</feature>
<evidence type="ECO:0000256" key="1">
    <source>
        <dbReference type="SAM" id="MobiDB-lite"/>
    </source>
</evidence>
<dbReference type="EMBL" id="BAAAQM010000031">
    <property type="protein sequence ID" value="GAA1983561.1"/>
    <property type="molecule type" value="Genomic_DNA"/>
</dbReference>
<evidence type="ECO:0000313" key="2">
    <source>
        <dbReference type="EMBL" id="GAA1983561.1"/>
    </source>
</evidence>